<dbReference type="InterPro" id="IPR016920">
    <property type="entry name" value="UCP029477"/>
</dbReference>
<dbReference type="InterPro" id="IPR019052">
    <property type="entry name" value="DUF2383"/>
</dbReference>
<reference evidence="2 3" key="1">
    <citation type="submission" date="2024-03" db="EMBL/GenBank/DDBJ databases">
        <title>Two novel species of the genus Flavobacterium exhibiting potentially degradation of complex polysaccharides.</title>
        <authorList>
            <person name="Lian X."/>
        </authorList>
    </citation>
    <scope>NUCLEOTIDE SEQUENCE [LARGE SCALE GENOMIC DNA]</scope>
    <source>
        <strain evidence="2 3">N6</strain>
    </source>
</reference>
<dbReference type="InterPro" id="IPR009078">
    <property type="entry name" value="Ferritin-like_SF"/>
</dbReference>
<dbReference type="InterPro" id="IPR012347">
    <property type="entry name" value="Ferritin-like"/>
</dbReference>
<dbReference type="Pfam" id="PF09537">
    <property type="entry name" value="DUF2383"/>
    <property type="match status" value="1"/>
</dbReference>
<gene>
    <name evidence="2" type="ORF">WFZ86_15870</name>
</gene>
<organism evidence="2 3">
    <name type="scientific">Flavobacterium polysaccharolyticum</name>
    <dbReference type="NCBI Taxonomy" id="3133148"/>
    <lineage>
        <taxon>Bacteria</taxon>
        <taxon>Pseudomonadati</taxon>
        <taxon>Bacteroidota</taxon>
        <taxon>Flavobacteriia</taxon>
        <taxon>Flavobacteriales</taxon>
        <taxon>Flavobacteriaceae</taxon>
        <taxon>Flavobacterium</taxon>
    </lineage>
</organism>
<accession>A0ABU9NRN3</accession>
<dbReference type="SUPFAM" id="SSF47240">
    <property type="entry name" value="Ferritin-like"/>
    <property type="match status" value="1"/>
</dbReference>
<keyword evidence="3" id="KW-1185">Reference proteome</keyword>
<evidence type="ECO:0000259" key="1">
    <source>
        <dbReference type="Pfam" id="PF09537"/>
    </source>
</evidence>
<protein>
    <submittedName>
        <fullName evidence="2">PA2169 family four-helix-bundle protein</fullName>
    </submittedName>
</protein>
<name>A0ABU9NRN3_9FLAO</name>
<evidence type="ECO:0000313" key="3">
    <source>
        <dbReference type="Proteomes" id="UP001468798"/>
    </source>
</evidence>
<dbReference type="EMBL" id="JBCGDP010000018">
    <property type="protein sequence ID" value="MEM0577980.1"/>
    <property type="molecule type" value="Genomic_DNA"/>
</dbReference>
<sequence length="153" mass="17305">MENEKTIEVLNTLITINNDRIEGYETAAKETEEQDLKTLFAQFSANSQKCKKELEIEVSKLGGTPAEGTMVSGKFYRVWMDIKAALTGKDRKTILNSCEYGEDMAKGTYEKVLKNDTENLSIEQQAMIKAQHILLVADHDHVKSMRDLVMAEK</sequence>
<feature type="domain" description="DUF2383" evidence="1">
    <location>
        <begin position="6"/>
        <end position="114"/>
    </location>
</feature>
<dbReference type="NCBIfam" id="TIGR02284">
    <property type="entry name" value="PA2169 family four-helix-bundle protein"/>
    <property type="match status" value="1"/>
</dbReference>
<dbReference type="RefSeq" id="WP_342692834.1">
    <property type="nucleotide sequence ID" value="NZ_JBCGDP010000018.1"/>
</dbReference>
<proteinExistence type="predicted"/>
<evidence type="ECO:0000313" key="2">
    <source>
        <dbReference type="EMBL" id="MEM0577980.1"/>
    </source>
</evidence>
<dbReference type="Proteomes" id="UP001468798">
    <property type="component" value="Unassembled WGS sequence"/>
</dbReference>
<comment type="caution">
    <text evidence="2">The sequence shown here is derived from an EMBL/GenBank/DDBJ whole genome shotgun (WGS) entry which is preliminary data.</text>
</comment>
<dbReference type="PIRSF" id="PIRSF029477">
    <property type="entry name" value="UCP029477"/>
    <property type="match status" value="1"/>
</dbReference>
<dbReference type="InterPro" id="IPR011971">
    <property type="entry name" value="CHP02284"/>
</dbReference>
<dbReference type="Gene3D" id="1.20.1260.10">
    <property type="match status" value="1"/>
</dbReference>